<gene>
    <name evidence="3" type="primary">Hypp395</name>
    <name evidence="3" type="ORF">BLAG_LOCUS1316</name>
</gene>
<feature type="chain" id="PRO_5035474639" evidence="2">
    <location>
        <begin position="21"/>
        <end position="443"/>
    </location>
</feature>
<dbReference type="PANTHER" id="PTHR10697">
    <property type="entry name" value="MAMMALIAN EPENDYMIN-RELATED PROTEIN 1"/>
    <property type="match status" value="1"/>
</dbReference>
<comment type="similarity">
    <text evidence="1">Belongs to the ependymin family.</text>
</comment>
<dbReference type="GO" id="GO:0007160">
    <property type="term" value="P:cell-matrix adhesion"/>
    <property type="evidence" value="ECO:0007669"/>
    <property type="project" value="InterPro"/>
</dbReference>
<evidence type="ECO:0000313" key="3">
    <source>
        <dbReference type="EMBL" id="CAH1231711.1"/>
    </source>
</evidence>
<dbReference type="GO" id="GO:0005576">
    <property type="term" value="C:extracellular region"/>
    <property type="evidence" value="ECO:0007669"/>
    <property type="project" value="InterPro"/>
</dbReference>
<evidence type="ECO:0000313" key="4">
    <source>
        <dbReference type="Proteomes" id="UP000838412"/>
    </source>
</evidence>
<dbReference type="Pfam" id="PF00811">
    <property type="entry name" value="Ependymin"/>
    <property type="match status" value="1"/>
</dbReference>
<name>A0A8J9YJ39_BRALA</name>
<keyword evidence="4" id="KW-1185">Reference proteome</keyword>
<dbReference type="Proteomes" id="UP000838412">
    <property type="component" value="Chromosome 1"/>
</dbReference>
<dbReference type="PANTHER" id="PTHR10697:SF13">
    <property type="entry name" value="RICIN B LECTIN DOMAIN-CONTAINING PROTEIN"/>
    <property type="match status" value="1"/>
</dbReference>
<dbReference type="InterPro" id="IPR001299">
    <property type="entry name" value="Ependymin"/>
</dbReference>
<protein>
    <submittedName>
        <fullName evidence="3">Hypp395 protein</fullName>
    </submittedName>
</protein>
<dbReference type="GO" id="GO:0005509">
    <property type="term" value="F:calcium ion binding"/>
    <property type="evidence" value="ECO:0007669"/>
    <property type="project" value="InterPro"/>
</dbReference>
<feature type="signal peptide" evidence="2">
    <location>
        <begin position="1"/>
        <end position="20"/>
    </location>
</feature>
<sequence length="443" mass="48186">MVLSVLLVFVLHITVGLVEAQQPCCTPLQWQATLGVTYGQAIIIDSNTTQEVMNLNAEFAFDWNNSTAAMWMTGTQYSPLVPKPQPVHTAYIWDHATVSECVNDAVHVATAHLGPSQVVCDIFRFKYSAAAVTVARKGCIPVRVSLLEGTPTTGGFFFDAQVYNMKEGIHNTSLLSPPSYCTHGNNKHSLFILPSVVPKVGTPNRCGRTDMAILSVLLMFVLHITVGLVEAQQPCCTPLQWQATLGVTYGQAFIDSNTAQAVINVTAEFAFDWNKRTTAMWMTGTQYSPLVPKPQPVHTAYIWDHATGVMWTIDLTRQSCQHSELSKGPVSKLCVADDAVHVATAQLGPSQMVCDIFKFKWPVGEGTAAAVATVARKGCTPVRMSILDGSPTSGGIFFDARVYNMKEGIHNTSLLSPPEYCAHSNNTTAHRPPPSLVKLFSSL</sequence>
<dbReference type="AlphaFoldDB" id="A0A8J9YJ39"/>
<proteinExistence type="inferred from homology"/>
<dbReference type="EMBL" id="OV696686">
    <property type="protein sequence ID" value="CAH1231711.1"/>
    <property type="molecule type" value="Genomic_DNA"/>
</dbReference>
<evidence type="ECO:0000256" key="2">
    <source>
        <dbReference type="SAM" id="SignalP"/>
    </source>
</evidence>
<evidence type="ECO:0000256" key="1">
    <source>
        <dbReference type="ARBA" id="ARBA00010771"/>
    </source>
</evidence>
<dbReference type="OrthoDB" id="6084362at2759"/>
<dbReference type="GO" id="GO:0005764">
    <property type="term" value="C:lysosome"/>
    <property type="evidence" value="ECO:0007669"/>
    <property type="project" value="TreeGrafter"/>
</dbReference>
<reference evidence="3" key="1">
    <citation type="submission" date="2022-01" db="EMBL/GenBank/DDBJ databases">
        <authorList>
            <person name="Braso-Vives M."/>
        </authorList>
    </citation>
    <scope>NUCLEOTIDE SEQUENCE</scope>
</reference>
<organism evidence="3 4">
    <name type="scientific">Branchiostoma lanceolatum</name>
    <name type="common">Common lancelet</name>
    <name type="synonym">Amphioxus lanceolatum</name>
    <dbReference type="NCBI Taxonomy" id="7740"/>
    <lineage>
        <taxon>Eukaryota</taxon>
        <taxon>Metazoa</taxon>
        <taxon>Chordata</taxon>
        <taxon>Cephalochordata</taxon>
        <taxon>Leptocardii</taxon>
        <taxon>Amphioxiformes</taxon>
        <taxon>Branchiostomatidae</taxon>
        <taxon>Branchiostoma</taxon>
    </lineage>
</organism>
<accession>A0A8J9YJ39</accession>
<keyword evidence="2" id="KW-0732">Signal</keyword>